<name>A0ABT1AD05_9PSEU</name>
<evidence type="ECO:0000313" key="4">
    <source>
        <dbReference type="Proteomes" id="UP001165283"/>
    </source>
</evidence>
<dbReference type="RefSeq" id="WP_252446476.1">
    <property type="nucleotide sequence ID" value="NZ_JAGSOV010000099.1"/>
</dbReference>
<feature type="signal peptide" evidence="1">
    <location>
        <begin position="1"/>
        <end position="23"/>
    </location>
</feature>
<keyword evidence="4" id="KW-1185">Reference proteome</keyword>
<gene>
    <name evidence="3" type="ORF">KDL28_38460</name>
</gene>
<keyword evidence="1" id="KW-0732">Signal</keyword>
<dbReference type="Pfam" id="PF08386">
    <property type="entry name" value="Abhydrolase_4"/>
    <property type="match status" value="1"/>
</dbReference>
<proteinExistence type="predicted"/>
<dbReference type="InterPro" id="IPR013595">
    <property type="entry name" value="Pept_S33_TAP-like_C"/>
</dbReference>
<evidence type="ECO:0000256" key="1">
    <source>
        <dbReference type="SAM" id="SignalP"/>
    </source>
</evidence>
<comment type="caution">
    <text evidence="3">The sequence shown here is derived from an EMBL/GenBank/DDBJ whole genome shotgun (WGS) entry which is preliminary data.</text>
</comment>
<sequence length="522" mass="52657">MGRSPRRAVAIALLALALTGAGCTVGPSERPPVAVRGENVPAAPTDAATGPVLEELPEPEAGLVSVPFVDCTQDALLTGPVVPPDRTLQVECGEIIVPADPDHPGLGGISLGVQRVAPASARPDDLPPLLTLGDAGVDPSAAHALTLATQVSPAVLQGFAIVGLDRRGSGVDLLDCAPDAARSALVDATVTSEEALADLLEDARDVVQECNLALDGGLASYRTALAASDVEQLRLGLGVRTLSAIGVGDGAAALAEWARSAPTSVGRLVLDGPPYPELDEPDLSESRAGAAEAAFEAFAVACRATAACPLGTDPRAAVTTLVDRLRVQPLAAADGNRLTAGAALTVLLDQLGDPTAWPALAAALAAASNGDPTPLLAAIAPVTGPRGRFDGTLATTCNDTRRRLSPGEIAELTASWRTAYPLFGTALAMRLVACAPWPTSPAPDPVGHAEGAPPILVLGTAADPQGALEGSRRTAEGLVSARFLSWQGAGTGAYPRTPCVTGFVDSMLVVGAVPPSGILCPP</sequence>
<dbReference type="SUPFAM" id="SSF53474">
    <property type="entry name" value="alpha/beta-Hydrolases"/>
    <property type="match status" value="1"/>
</dbReference>
<dbReference type="GO" id="GO:0016787">
    <property type="term" value="F:hydrolase activity"/>
    <property type="evidence" value="ECO:0007669"/>
    <property type="project" value="UniProtKB-KW"/>
</dbReference>
<feature type="domain" description="Peptidase S33 tripeptidyl aminopeptidase-like C-terminal" evidence="2">
    <location>
        <begin position="420"/>
        <end position="520"/>
    </location>
</feature>
<evidence type="ECO:0000313" key="3">
    <source>
        <dbReference type="EMBL" id="MCO1660947.1"/>
    </source>
</evidence>
<dbReference type="Gene3D" id="3.40.50.1820">
    <property type="entry name" value="alpha/beta hydrolase"/>
    <property type="match status" value="1"/>
</dbReference>
<dbReference type="Proteomes" id="UP001165283">
    <property type="component" value="Unassembled WGS sequence"/>
</dbReference>
<dbReference type="InterPro" id="IPR029058">
    <property type="entry name" value="AB_hydrolase_fold"/>
</dbReference>
<protein>
    <submittedName>
        <fullName evidence="3">Alpha/beta hydrolase</fullName>
    </submittedName>
</protein>
<organism evidence="3 4">
    <name type="scientific">Pseudonocardia humida</name>
    <dbReference type="NCBI Taxonomy" id="2800819"/>
    <lineage>
        <taxon>Bacteria</taxon>
        <taxon>Bacillati</taxon>
        <taxon>Actinomycetota</taxon>
        <taxon>Actinomycetes</taxon>
        <taxon>Pseudonocardiales</taxon>
        <taxon>Pseudonocardiaceae</taxon>
        <taxon>Pseudonocardia</taxon>
    </lineage>
</organism>
<feature type="chain" id="PRO_5047371452" evidence="1">
    <location>
        <begin position="24"/>
        <end position="522"/>
    </location>
</feature>
<dbReference type="PROSITE" id="PS51257">
    <property type="entry name" value="PROKAR_LIPOPROTEIN"/>
    <property type="match status" value="1"/>
</dbReference>
<accession>A0ABT1AD05</accession>
<keyword evidence="3" id="KW-0378">Hydrolase</keyword>
<dbReference type="EMBL" id="JAGSOV010000099">
    <property type="protein sequence ID" value="MCO1660947.1"/>
    <property type="molecule type" value="Genomic_DNA"/>
</dbReference>
<reference evidence="3" key="1">
    <citation type="submission" date="2021-04" db="EMBL/GenBank/DDBJ databases">
        <title>Pseudonocardia sp. nov., isolated from sandy soil of mangrove forest.</title>
        <authorList>
            <person name="Zan Z."/>
            <person name="Huang R."/>
            <person name="Liu W."/>
        </authorList>
    </citation>
    <scope>NUCLEOTIDE SEQUENCE</scope>
    <source>
        <strain evidence="3">S2-4</strain>
    </source>
</reference>
<evidence type="ECO:0000259" key="2">
    <source>
        <dbReference type="Pfam" id="PF08386"/>
    </source>
</evidence>